<name>A0A9J7M2E1_BRAFL</name>
<dbReference type="KEGG" id="bfo:118427313"/>
<protein>
    <submittedName>
        <fullName evidence="6">Telomerase-binding protein EST1A-like isoform X1</fullName>
    </submittedName>
</protein>
<evidence type="ECO:0000256" key="1">
    <source>
        <dbReference type="ARBA" id="ARBA00023161"/>
    </source>
</evidence>
<gene>
    <name evidence="6" type="primary">LOC118427313</name>
</gene>
<dbReference type="RefSeq" id="XP_035692934.1">
    <property type="nucleotide sequence ID" value="XM_035837041.1"/>
</dbReference>
<dbReference type="GO" id="GO:0000184">
    <property type="term" value="P:nuclear-transcribed mRNA catabolic process, nonsense-mediated decay"/>
    <property type="evidence" value="ECO:0007669"/>
    <property type="project" value="UniProtKB-KW"/>
</dbReference>
<dbReference type="InterPro" id="IPR011990">
    <property type="entry name" value="TPR-like_helical_dom_sf"/>
</dbReference>
<feature type="region of interest" description="Disordered" evidence="3">
    <location>
        <begin position="222"/>
        <end position="242"/>
    </location>
</feature>
<reference evidence="5" key="1">
    <citation type="journal article" date="2020" name="Nat. Ecol. Evol.">
        <title>Deeply conserved synteny resolves early events in vertebrate evolution.</title>
        <authorList>
            <person name="Simakov O."/>
            <person name="Marletaz F."/>
            <person name="Yue J.X."/>
            <person name="O'Connell B."/>
            <person name="Jenkins J."/>
            <person name="Brandt A."/>
            <person name="Calef R."/>
            <person name="Tung C.H."/>
            <person name="Huang T.K."/>
            <person name="Schmutz J."/>
            <person name="Satoh N."/>
            <person name="Yu J.K."/>
            <person name="Putnam N.H."/>
            <person name="Green R.E."/>
            <person name="Rokhsar D.S."/>
        </authorList>
    </citation>
    <scope>NUCLEOTIDE SEQUENCE [LARGE SCALE GENOMIC DNA]</scope>
    <source>
        <strain evidence="5">S238N-H82</strain>
    </source>
</reference>
<dbReference type="PANTHER" id="PTHR15696:SF0">
    <property type="entry name" value="TELOMERASE-BINDING PROTEIN EST1A"/>
    <property type="match status" value="1"/>
</dbReference>
<dbReference type="FunFam" id="3.40.50.1010:FF:000014">
    <property type="entry name" value="telomerase-binding protein EST1A isoform X1"/>
    <property type="match status" value="1"/>
</dbReference>
<evidence type="ECO:0000256" key="3">
    <source>
        <dbReference type="SAM" id="MobiDB-lite"/>
    </source>
</evidence>
<evidence type="ECO:0000313" key="5">
    <source>
        <dbReference type="Proteomes" id="UP000001554"/>
    </source>
</evidence>
<dbReference type="Proteomes" id="UP000001554">
    <property type="component" value="Chromosome 12"/>
</dbReference>
<feature type="coiled-coil region" evidence="2">
    <location>
        <begin position="431"/>
        <end position="465"/>
    </location>
</feature>
<evidence type="ECO:0000256" key="2">
    <source>
        <dbReference type="SAM" id="Coils"/>
    </source>
</evidence>
<dbReference type="PANTHER" id="PTHR15696">
    <property type="entry name" value="SMG-7 SUPPRESSOR WITH MORPHOLOGICAL EFFECT ON GENITALIA PROTEIN 7"/>
    <property type="match status" value="1"/>
</dbReference>
<evidence type="ECO:0000313" key="6">
    <source>
        <dbReference type="RefSeq" id="XP_035692934.1"/>
    </source>
</evidence>
<dbReference type="Gene3D" id="1.25.40.10">
    <property type="entry name" value="Tetratricopeptide repeat domain"/>
    <property type="match status" value="1"/>
</dbReference>
<accession>A0A9J7M2E1</accession>
<feature type="compositionally biased region" description="Basic and acidic residues" evidence="3">
    <location>
        <begin position="39"/>
        <end position="64"/>
    </location>
</feature>
<dbReference type="SMART" id="SM00670">
    <property type="entry name" value="PINc"/>
    <property type="match status" value="1"/>
</dbReference>
<dbReference type="InterPro" id="IPR018834">
    <property type="entry name" value="DNA/RNA-bd_Est1-type"/>
</dbReference>
<keyword evidence="1" id="KW-0866">Nonsense-mediated mRNA decay</keyword>
<dbReference type="InterPro" id="IPR045153">
    <property type="entry name" value="Est1/Ebs1-like"/>
</dbReference>
<dbReference type="SUPFAM" id="SSF48452">
    <property type="entry name" value="TPR-like"/>
    <property type="match status" value="1"/>
</dbReference>
<dbReference type="InterPro" id="IPR029060">
    <property type="entry name" value="PIN-like_dom_sf"/>
</dbReference>
<dbReference type="CDD" id="cd09885">
    <property type="entry name" value="PIN_Smg6-like"/>
    <property type="match status" value="1"/>
</dbReference>
<dbReference type="OMA" id="ICCEWIV"/>
<keyword evidence="2" id="KW-0175">Coiled coil</keyword>
<feature type="region of interest" description="Disordered" evidence="3">
    <location>
        <begin position="38"/>
        <end position="64"/>
    </location>
</feature>
<dbReference type="Pfam" id="PF13638">
    <property type="entry name" value="PIN_4"/>
    <property type="match status" value="1"/>
</dbReference>
<dbReference type="AlphaFoldDB" id="A0A9J7M2E1"/>
<reference evidence="6" key="2">
    <citation type="submission" date="2025-08" db="UniProtKB">
        <authorList>
            <consortium name="RefSeq"/>
        </authorList>
    </citation>
    <scope>IDENTIFICATION</scope>
    <source>
        <strain evidence="6">S238N-H82</strain>
        <tissue evidence="6">Testes</tissue>
    </source>
</reference>
<proteinExistence type="predicted"/>
<dbReference type="InterPro" id="IPR002716">
    <property type="entry name" value="PIN_dom"/>
</dbReference>
<organism evidence="5 6">
    <name type="scientific">Branchiostoma floridae</name>
    <name type="common">Florida lancelet</name>
    <name type="synonym">Amphioxus</name>
    <dbReference type="NCBI Taxonomy" id="7739"/>
    <lineage>
        <taxon>Eukaryota</taxon>
        <taxon>Metazoa</taxon>
        <taxon>Chordata</taxon>
        <taxon>Cephalochordata</taxon>
        <taxon>Leptocardii</taxon>
        <taxon>Amphioxiformes</taxon>
        <taxon>Branchiostomatidae</taxon>
        <taxon>Branchiostoma</taxon>
    </lineage>
</organism>
<evidence type="ECO:0000259" key="4">
    <source>
        <dbReference type="SMART" id="SM00670"/>
    </source>
</evidence>
<dbReference type="GeneID" id="118427313"/>
<dbReference type="SUPFAM" id="SSF88723">
    <property type="entry name" value="PIN domain-like"/>
    <property type="match status" value="1"/>
</dbReference>
<sequence>MDAVYFYMRSLAASNPFVTARESLMTLFEEVRRKVTQMEGKKKANQESHHGKFGEKWPKVRRQYPEKSSPLRREVWILPPQLRKGQMKGLVSGLGVTGQPNTKTPSELMKTFELNFLHAHGKLFTKTGMETFAVVVSRTLQEFQSLLQLSPASIGNMKLLQVMGINMFAVSNFNRAFCCPGTSSEGWTEGIKSPLQDCAVKLGMDMFGLMVTTAVHKLQQQRTSLTSSANSDGSQEGKPNTDLQELLPSLKVWADWMTCHRSMWNPTTSTHSTTSPVVNTWTALADLCNELEESDLSAVTMEDENREGLEPVVLEEDFHLAGFQPLSSQIITGVKYASSSLVQKGVAQDVLRKKSLQLFGQYLCGIERPILVWEHGKHVSIVSTNQDAEHAAGQLNVAAENLQIEEDIIIEACIEEEEMNAETCDMSRGSFKELKAKRDLLAKLLEEKEKRKNHIEAVLDDQTSAVQIEVEVVPAFLIPDTNSFIDNLHGLKRLILCQMFTVVVPLIVINELDGLARGSRHEEKTSGHAQKLQQGAMLAIKFLEDQFSHHDSHLRALTSKGTSLDTIAFRNEDMPGHQGNNDDVILSCCLHFCHDVAKDYMPTKRGEPIRLKRDVVLLTDDRNLHLKAHTHNVPVKEIQEFIQWSGL</sequence>
<dbReference type="OrthoDB" id="2017974at2759"/>
<dbReference type="Pfam" id="PF10373">
    <property type="entry name" value="EST1_DNA_bind"/>
    <property type="match status" value="1"/>
</dbReference>
<keyword evidence="5" id="KW-1185">Reference proteome</keyword>
<feature type="domain" description="PIN" evidence="4">
    <location>
        <begin position="475"/>
        <end position="626"/>
    </location>
</feature>
<dbReference type="Gene3D" id="3.40.50.1010">
    <property type="entry name" value="5'-nuclease"/>
    <property type="match status" value="1"/>
</dbReference>